<protein>
    <submittedName>
        <fullName evidence="1">Uncharacterized protein</fullName>
    </submittedName>
</protein>
<name>A0AAN7GKR5_9MYRT</name>
<evidence type="ECO:0000313" key="1">
    <source>
        <dbReference type="EMBL" id="KAK4743629.1"/>
    </source>
</evidence>
<dbReference type="AlphaFoldDB" id="A0AAN7GKR5"/>
<evidence type="ECO:0000313" key="2">
    <source>
        <dbReference type="Proteomes" id="UP001345219"/>
    </source>
</evidence>
<reference evidence="1 2" key="1">
    <citation type="journal article" date="2023" name="Hortic Res">
        <title>Pangenome of water caltrop reveals structural variations and asymmetric subgenome divergence after allopolyploidization.</title>
        <authorList>
            <person name="Zhang X."/>
            <person name="Chen Y."/>
            <person name="Wang L."/>
            <person name="Yuan Y."/>
            <person name="Fang M."/>
            <person name="Shi L."/>
            <person name="Lu R."/>
            <person name="Comes H.P."/>
            <person name="Ma Y."/>
            <person name="Chen Y."/>
            <person name="Huang G."/>
            <person name="Zhou Y."/>
            <person name="Zheng Z."/>
            <person name="Qiu Y."/>
        </authorList>
    </citation>
    <scope>NUCLEOTIDE SEQUENCE [LARGE SCALE GENOMIC DNA]</scope>
    <source>
        <tissue evidence="1">Roots</tissue>
    </source>
</reference>
<keyword evidence="2" id="KW-1185">Reference proteome</keyword>
<gene>
    <name evidence="1" type="ORF">SAY87_009941</name>
</gene>
<accession>A0AAN7GKR5</accession>
<comment type="caution">
    <text evidence="1">The sequence shown here is derived from an EMBL/GenBank/DDBJ whole genome shotgun (WGS) entry which is preliminary data.</text>
</comment>
<sequence>MYAIQGERGREGGGREAEVYSFFFRSHSNSHSGCAVKLNARCSIRTVTIDYFHSAACQKVSLCCTQLLDLRWRRPQLPPERLMLTSSSTSRCSLVRLSLLCFTLPR</sequence>
<dbReference type="Proteomes" id="UP001345219">
    <property type="component" value="Chromosome 9"/>
</dbReference>
<proteinExistence type="predicted"/>
<dbReference type="EMBL" id="JAXIOK010000022">
    <property type="protein sequence ID" value="KAK4743629.1"/>
    <property type="molecule type" value="Genomic_DNA"/>
</dbReference>
<organism evidence="1 2">
    <name type="scientific">Trapa incisa</name>
    <dbReference type="NCBI Taxonomy" id="236973"/>
    <lineage>
        <taxon>Eukaryota</taxon>
        <taxon>Viridiplantae</taxon>
        <taxon>Streptophyta</taxon>
        <taxon>Embryophyta</taxon>
        <taxon>Tracheophyta</taxon>
        <taxon>Spermatophyta</taxon>
        <taxon>Magnoliopsida</taxon>
        <taxon>eudicotyledons</taxon>
        <taxon>Gunneridae</taxon>
        <taxon>Pentapetalae</taxon>
        <taxon>rosids</taxon>
        <taxon>malvids</taxon>
        <taxon>Myrtales</taxon>
        <taxon>Lythraceae</taxon>
        <taxon>Trapa</taxon>
    </lineage>
</organism>